<feature type="compositionally biased region" description="Gly residues" evidence="1">
    <location>
        <begin position="154"/>
        <end position="164"/>
    </location>
</feature>
<dbReference type="AlphaFoldDB" id="A0A517LP50"/>
<dbReference type="Proteomes" id="UP000316270">
    <property type="component" value="Chromosome 17"/>
</dbReference>
<reference evidence="3 4" key="1">
    <citation type="submission" date="2019-07" db="EMBL/GenBank/DDBJ databases">
        <title>Finished genome of Venturia effusa.</title>
        <authorList>
            <person name="Young C.A."/>
            <person name="Cox M.P."/>
            <person name="Ganley A.R.D."/>
            <person name="David W.J."/>
        </authorList>
    </citation>
    <scope>NUCLEOTIDE SEQUENCE [LARGE SCALE GENOMIC DNA]</scope>
    <source>
        <strain evidence="4">albino</strain>
    </source>
</reference>
<name>A0A517LP50_9PEZI</name>
<evidence type="ECO:0000256" key="2">
    <source>
        <dbReference type="SAM" id="SignalP"/>
    </source>
</evidence>
<keyword evidence="2" id="KW-0732">Signal</keyword>
<feature type="chain" id="PRO_5022133044" evidence="2">
    <location>
        <begin position="19"/>
        <end position="182"/>
    </location>
</feature>
<feature type="compositionally biased region" description="Basic and acidic residues" evidence="1">
    <location>
        <begin position="135"/>
        <end position="150"/>
    </location>
</feature>
<sequence>MKVSSFAAFFMAIVAVSGNPYEYCCCYKKNADTCDVDSTKAVVTKATNDFKLVWQIFDGTWGVYDGAPWRQKDVWVWEQDTRSASQLKNKANDGLIGVKEFSEYCDKFGKVGNGAKCWNPLRDPDFPPCPKGTARSREKDDRTCRTEYYRARGGSPGGVPGDPRGGPPGGFPGGPPHKPPRR</sequence>
<feature type="signal peptide" evidence="2">
    <location>
        <begin position="1"/>
        <end position="18"/>
    </location>
</feature>
<feature type="compositionally biased region" description="Pro residues" evidence="1">
    <location>
        <begin position="165"/>
        <end position="182"/>
    </location>
</feature>
<keyword evidence="4" id="KW-1185">Reference proteome</keyword>
<accession>A0A517LP50</accession>
<organism evidence="3 4">
    <name type="scientific">Venturia effusa</name>
    <dbReference type="NCBI Taxonomy" id="50376"/>
    <lineage>
        <taxon>Eukaryota</taxon>
        <taxon>Fungi</taxon>
        <taxon>Dikarya</taxon>
        <taxon>Ascomycota</taxon>
        <taxon>Pezizomycotina</taxon>
        <taxon>Dothideomycetes</taxon>
        <taxon>Pleosporomycetidae</taxon>
        <taxon>Venturiales</taxon>
        <taxon>Venturiaceae</taxon>
        <taxon>Venturia</taxon>
    </lineage>
</organism>
<dbReference type="EMBL" id="CP042201">
    <property type="protein sequence ID" value="QDS77376.1"/>
    <property type="molecule type" value="Genomic_DNA"/>
</dbReference>
<evidence type="ECO:0000256" key="1">
    <source>
        <dbReference type="SAM" id="MobiDB-lite"/>
    </source>
</evidence>
<feature type="region of interest" description="Disordered" evidence="1">
    <location>
        <begin position="127"/>
        <end position="182"/>
    </location>
</feature>
<proteinExistence type="predicted"/>
<protein>
    <submittedName>
        <fullName evidence="3">Uncharacterized protein</fullName>
    </submittedName>
</protein>
<gene>
    <name evidence="3" type="ORF">FKW77_005744</name>
</gene>
<evidence type="ECO:0000313" key="4">
    <source>
        <dbReference type="Proteomes" id="UP000316270"/>
    </source>
</evidence>
<evidence type="ECO:0000313" key="3">
    <source>
        <dbReference type="EMBL" id="QDS77376.1"/>
    </source>
</evidence>